<proteinExistence type="predicted"/>
<reference evidence="2 3" key="1">
    <citation type="journal article" date="2014" name="Mol. Plant">
        <title>Chromosome Scale Genome Assembly and Transcriptome Profiling of Nannochloropsis gaditana in Nitrogen Depletion.</title>
        <authorList>
            <person name="Corteggiani Carpinelli E."/>
            <person name="Telatin A."/>
            <person name="Vitulo N."/>
            <person name="Forcato C."/>
            <person name="D'Angelo M."/>
            <person name="Schiavon R."/>
            <person name="Vezzi A."/>
            <person name="Giacometti G.M."/>
            <person name="Morosinotto T."/>
            <person name="Valle G."/>
        </authorList>
    </citation>
    <scope>NUCLEOTIDE SEQUENCE [LARGE SCALE GENOMIC DNA]</scope>
    <source>
        <strain evidence="2 3">B-31</strain>
    </source>
</reference>
<dbReference type="AlphaFoldDB" id="W7U6G2"/>
<accession>W7U6G2</accession>
<organism evidence="2 3">
    <name type="scientific">Nannochloropsis gaditana</name>
    <dbReference type="NCBI Taxonomy" id="72520"/>
    <lineage>
        <taxon>Eukaryota</taxon>
        <taxon>Sar</taxon>
        <taxon>Stramenopiles</taxon>
        <taxon>Ochrophyta</taxon>
        <taxon>Eustigmatophyceae</taxon>
        <taxon>Eustigmatales</taxon>
        <taxon>Monodopsidaceae</taxon>
        <taxon>Nannochloropsis</taxon>
    </lineage>
</organism>
<evidence type="ECO:0000256" key="1">
    <source>
        <dbReference type="SAM" id="MobiDB-lite"/>
    </source>
</evidence>
<feature type="compositionally biased region" description="Low complexity" evidence="1">
    <location>
        <begin position="201"/>
        <end position="217"/>
    </location>
</feature>
<evidence type="ECO:0000313" key="2">
    <source>
        <dbReference type="EMBL" id="EWM28339.1"/>
    </source>
</evidence>
<feature type="compositionally biased region" description="Pro residues" evidence="1">
    <location>
        <begin position="170"/>
        <end position="200"/>
    </location>
</feature>
<feature type="compositionally biased region" description="Basic and acidic residues" evidence="1">
    <location>
        <begin position="96"/>
        <end position="106"/>
    </location>
</feature>
<feature type="region of interest" description="Disordered" evidence="1">
    <location>
        <begin position="96"/>
        <end position="277"/>
    </location>
</feature>
<keyword evidence="3" id="KW-1185">Reference proteome</keyword>
<dbReference type="Proteomes" id="UP000019335">
    <property type="component" value="Chromosome 5"/>
</dbReference>
<evidence type="ECO:0000313" key="3">
    <source>
        <dbReference type="Proteomes" id="UP000019335"/>
    </source>
</evidence>
<sequence>MSRRRKYRSQQISAKATVGALLVCNSANAFLWGGNCGSLYSSSRRLCISKGHLSRAPVLPLPFSIVSVKRVPRPVFFNMDKTKFCFRSLTALASIRNDDPREDETGRAPPSPQPPQVEEHQPQEREQIEPSPDILDTQGSSTPPSPPSEAETTGRSNAPPPLTPEGASPYPYPPYGYPPYPAAYYYPPPPSFYPPPPPSTDAPSSSSPSDSSTVPADAPSPPPYDLNAASYFPGGSPYYPPPPYPSPPPSAEGEDDNTQDPNLSAGTAQLQQQAAQQQEWMQSMYGAYYNQTRGGGGGEGREGEGWEEAYARAMYSYYPPPPYYFDPYYGFTGPVAWGEGEVEEEEDEWTTPSRR</sequence>
<name>W7U6G2_9STRA</name>
<feature type="compositionally biased region" description="Low complexity" evidence="1">
    <location>
        <begin position="268"/>
        <end position="277"/>
    </location>
</feature>
<feature type="compositionally biased region" description="Pro residues" evidence="1">
    <location>
        <begin position="238"/>
        <end position="250"/>
    </location>
</feature>
<feature type="compositionally biased region" description="Basic and acidic residues" evidence="1">
    <location>
        <begin position="117"/>
        <end position="128"/>
    </location>
</feature>
<comment type="caution">
    <text evidence="2">The sequence shown here is derived from an EMBL/GenBank/DDBJ whole genome shotgun (WGS) entry which is preliminary data.</text>
</comment>
<gene>
    <name evidence="2" type="ORF">Naga_100367g1</name>
</gene>
<protein>
    <submittedName>
        <fullName evidence="2">Uncharacterized protein</fullName>
    </submittedName>
</protein>
<dbReference type="EMBL" id="AZIL01000344">
    <property type="protein sequence ID" value="EWM28339.1"/>
    <property type="molecule type" value="Genomic_DNA"/>
</dbReference>